<feature type="compositionally biased region" description="Basic and acidic residues" evidence="1">
    <location>
        <begin position="122"/>
        <end position="134"/>
    </location>
</feature>
<name>A0A165ENH3_9BASI</name>
<keyword evidence="4" id="KW-1185">Reference proteome</keyword>
<dbReference type="InParanoid" id="A0A165ENH3"/>
<feature type="transmembrane region" description="Helical" evidence="2">
    <location>
        <begin position="82"/>
        <end position="101"/>
    </location>
</feature>
<evidence type="ECO:0000256" key="1">
    <source>
        <dbReference type="SAM" id="MobiDB-lite"/>
    </source>
</evidence>
<protein>
    <submittedName>
        <fullName evidence="3">Uncharacterized protein</fullName>
    </submittedName>
</protein>
<feature type="compositionally biased region" description="Basic and acidic residues" evidence="1">
    <location>
        <begin position="191"/>
        <end position="208"/>
    </location>
</feature>
<dbReference type="AlphaFoldDB" id="A0A165ENH3"/>
<evidence type="ECO:0000313" key="3">
    <source>
        <dbReference type="EMBL" id="KZT55219.1"/>
    </source>
</evidence>
<sequence>MQYNTGACCASPDMYPIRALSNQHHERSNNARQSLWVRYPQLVSLHPPHPHPHPHPHPLSAGRFHYPSTHSIITPIITSMRYSYIIAAVAFVVPALAYGAVEFDDDYADLARSIDIDESIDMREPEQTDVDTRSHGTHGTHSGSRVYVHFGHHGHHDRHSVGNPYLRRFRHQQFGHTAAPGRNMRLHKRPMPIERAMERRSERLVDLD</sequence>
<feature type="region of interest" description="Disordered" evidence="1">
    <location>
        <begin position="122"/>
        <end position="162"/>
    </location>
</feature>
<organism evidence="3 4">
    <name type="scientific">Calocera cornea HHB12733</name>
    <dbReference type="NCBI Taxonomy" id="1353952"/>
    <lineage>
        <taxon>Eukaryota</taxon>
        <taxon>Fungi</taxon>
        <taxon>Dikarya</taxon>
        <taxon>Basidiomycota</taxon>
        <taxon>Agaricomycotina</taxon>
        <taxon>Dacrymycetes</taxon>
        <taxon>Dacrymycetales</taxon>
        <taxon>Dacrymycetaceae</taxon>
        <taxon>Calocera</taxon>
    </lineage>
</organism>
<keyword evidence="2" id="KW-0472">Membrane</keyword>
<accession>A0A165ENH3</accession>
<dbReference type="Proteomes" id="UP000076842">
    <property type="component" value="Unassembled WGS sequence"/>
</dbReference>
<proteinExistence type="predicted"/>
<dbReference type="EMBL" id="KV423999">
    <property type="protein sequence ID" value="KZT55219.1"/>
    <property type="molecule type" value="Genomic_DNA"/>
</dbReference>
<feature type="region of interest" description="Disordered" evidence="1">
    <location>
        <begin position="174"/>
        <end position="208"/>
    </location>
</feature>
<gene>
    <name evidence="3" type="ORF">CALCODRAFT_498924</name>
</gene>
<keyword evidence="2" id="KW-0812">Transmembrane</keyword>
<evidence type="ECO:0000313" key="4">
    <source>
        <dbReference type="Proteomes" id="UP000076842"/>
    </source>
</evidence>
<keyword evidence="2" id="KW-1133">Transmembrane helix</keyword>
<reference evidence="3 4" key="1">
    <citation type="journal article" date="2016" name="Mol. Biol. Evol.">
        <title>Comparative Genomics of Early-Diverging Mushroom-Forming Fungi Provides Insights into the Origins of Lignocellulose Decay Capabilities.</title>
        <authorList>
            <person name="Nagy L.G."/>
            <person name="Riley R."/>
            <person name="Tritt A."/>
            <person name="Adam C."/>
            <person name="Daum C."/>
            <person name="Floudas D."/>
            <person name="Sun H."/>
            <person name="Yadav J.S."/>
            <person name="Pangilinan J."/>
            <person name="Larsson K.H."/>
            <person name="Matsuura K."/>
            <person name="Barry K."/>
            <person name="Labutti K."/>
            <person name="Kuo R."/>
            <person name="Ohm R.A."/>
            <person name="Bhattacharya S.S."/>
            <person name="Shirouzu T."/>
            <person name="Yoshinaga Y."/>
            <person name="Martin F.M."/>
            <person name="Grigoriev I.V."/>
            <person name="Hibbett D.S."/>
        </authorList>
    </citation>
    <scope>NUCLEOTIDE SEQUENCE [LARGE SCALE GENOMIC DNA]</scope>
    <source>
        <strain evidence="3 4">HHB12733</strain>
    </source>
</reference>
<evidence type="ECO:0000256" key="2">
    <source>
        <dbReference type="SAM" id="Phobius"/>
    </source>
</evidence>
<dbReference type="OrthoDB" id="10559418at2759"/>